<dbReference type="KEGG" id="gey:QMQ05_01345"/>
<organism evidence="1 2">
    <name type="scientific">Glutamicibacter ectropisis</name>
    <dbReference type="NCBI Taxonomy" id="3046593"/>
    <lineage>
        <taxon>Bacteria</taxon>
        <taxon>Bacillati</taxon>
        <taxon>Actinomycetota</taxon>
        <taxon>Actinomycetes</taxon>
        <taxon>Micrococcales</taxon>
        <taxon>Micrococcaceae</taxon>
        <taxon>Glutamicibacter</taxon>
    </lineage>
</organism>
<proteinExistence type="predicted"/>
<name>A0AAU6WEY3_9MICC</name>
<dbReference type="Proteomes" id="UP001486888">
    <property type="component" value="Chromosome"/>
</dbReference>
<evidence type="ECO:0000313" key="2">
    <source>
        <dbReference type="Proteomes" id="UP001486888"/>
    </source>
</evidence>
<sequence length="119" mass="13166">MHPANWWWFVVNLKKSENLPHAYNFATLPSNAPAVNDNRRFPMVGIGRAKLRQLEPSFALTASAFVELIGCAQNRKVTLRALRFLGTTHGASECILGDAAILLLGNGSYRVLQIGDECR</sequence>
<keyword evidence="2" id="KW-1185">Reference proteome</keyword>
<dbReference type="EMBL" id="CP125942">
    <property type="protein sequence ID" value="XAO46220.1"/>
    <property type="molecule type" value="Genomic_DNA"/>
</dbReference>
<evidence type="ECO:0000313" key="1">
    <source>
        <dbReference type="EMBL" id="XAO46220.1"/>
    </source>
</evidence>
<dbReference type="AlphaFoldDB" id="A0AAU6WEY3"/>
<protein>
    <submittedName>
        <fullName evidence="1">Uncharacterized protein</fullName>
    </submittedName>
</protein>
<dbReference type="RefSeq" id="WP_345472358.1">
    <property type="nucleotide sequence ID" value="NZ_CP125942.1"/>
</dbReference>
<reference evidence="1 2" key="1">
    <citation type="submission" date="2023-05" db="EMBL/GenBank/DDBJ databases">
        <title>Glutamicibacter sp. B1, complete genome.</title>
        <authorList>
            <person name="Long Y.H."/>
            <person name="Fang T."/>
            <person name="Li X.Y."/>
        </authorList>
    </citation>
    <scope>NUCLEOTIDE SEQUENCE [LARGE SCALE GENOMIC DNA]</scope>
    <source>
        <strain evidence="1 2">B1</strain>
    </source>
</reference>
<accession>A0AAU6WEY3</accession>
<gene>
    <name evidence="1" type="ORF">QMQ05_01345</name>
</gene>